<evidence type="ECO:0000313" key="2">
    <source>
        <dbReference type="EMBL" id="CAJ0609395.1"/>
    </source>
</evidence>
<dbReference type="EMBL" id="CATQJL010000326">
    <property type="protein sequence ID" value="CAJ0609395.1"/>
    <property type="molecule type" value="Genomic_DNA"/>
</dbReference>
<accession>A0AA36MGM2</accession>
<feature type="compositionally biased region" description="Basic and acidic residues" evidence="1">
    <location>
        <begin position="8"/>
        <end position="17"/>
    </location>
</feature>
<name>A0AA36MGM2_CYLNA</name>
<evidence type="ECO:0000256" key="1">
    <source>
        <dbReference type="SAM" id="MobiDB-lite"/>
    </source>
</evidence>
<feature type="region of interest" description="Disordered" evidence="1">
    <location>
        <begin position="1"/>
        <end position="20"/>
    </location>
</feature>
<organism evidence="2 3">
    <name type="scientific">Cylicocyclus nassatus</name>
    <name type="common">Nematode worm</name>
    <dbReference type="NCBI Taxonomy" id="53992"/>
    <lineage>
        <taxon>Eukaryota</taxon>
        <taxon>Metazoa</taxon>
        <taxon>Ecdysozoa</taxon>
        <taxon>Nematoda</taxon>
        <taxon>Chromadorea</taxon>
        <taxon>Rhabditida</taxon>
        <taxon>Rhabditina</taxon>
        <taxon>Rhabditomorpha</taxon>
        <taxon>Strongyloidea</taxon>
        <taxon>Strongylidae</taxon>
        <taxon>Cylicocyclus</taxon>
    </lineage>
</organism>
<proteinExistence type="predicted"/>
<evidence type="ECO:0000313" key="3">
    <source>
        <dbReference type="Proteomes" id="UP001176961"/>
    </source>
</evidence>
<gene>
    <name evidence="2" type="ORF">CYNAS_LOCUS21378</name>
</gene>
<keyword evidence="3" id="KW-1185">Reference proteome</keyword>
<reference evidence="2" key="1">
    <citation type="submission" date="2023-07" db="EMBL/GenBank/DDBJ databases">
        <authorList>
            <consortium name="CYATHOMIX"/>
        </authorList>
    </citation>
    <scope>NUCLEOTIDE SEQUENCE</scope>
    <source>
        <strain evidence="2">N/A</strain>
    </source>
</reference>
<dbReference type="Proteomes" id="UP001176961">
    <property type="component" value="Unassembled WGS sequence"/>
</dbReference>
<comment type="caution">
    <text evidence="2">The sequence shown here is derived from an EMBL/GenBank/DDBJ whole genome shotgun (WGS) entry which is preliminary data.</text>
</comment>
<sequence>MDPTSGDQARDSKKADMDPTQFLMTQVMELWKQNREIMEELRKKPGSNEDYVMNALAARLPEFIHDPENG</sequence>
<dbReference type="AlphaFoldDB" id="A0AA36MGM2"/>
<protein>
    <submittedName>
        <fullName evidence="2">Uncharacterized protein</fullName>
    </submittedName>
</protein>